<evidence type="ECO:0000256" key="2">
    <source>
        <dbReference type="ARBA" id="ARBA00022679"/>
    </source>
</evidence>
<comment type="catalytic activity">
    <reaction evidence="7">
        <text>D-glycero-beta-D-manno-heptose 1-phosphate + ATP + H(+) = ADP-D-glycero-beta-D-manno-heptose + diphosphate</text>
        <dbReference type="Rhea" id="RHEA:27465"/>
        <dbReference type="ChEBI" id="CHEBI:15378"/>
        <dbReference type="ChEBI" id="CHEBI:30616"/>
        <dbReference type="ChEBI" id="CHEBI:33019"/>
        <dbReference type="ChEBI" id="CHEBI:59967"/>
        <dbReference type="ChEBI" id="CHEBI:61593"/>
        <dbReference type="EC" id="2.7.7.70"/>
    </reaction>
</comment>
<dbReference type="EMBL" id="UINC01197330">
    <property type="protein sequence ID" value="SVE14757.1"/>
    <property type="molecule type" value="Genomic_DNA"/>
</dbReference>
<organism evidence="9">
    <name type="scientific">marine metagenome</name>
    <dbReference type="NCBI Taxonomy" id="408172"/>
    <lineage>
        <taxon>unclassified sequences</taxon>
        <taxon>metagenomes</taxon>
        <taxon>ecological metagenomes</taxon>
    </lineage>
</organism>
<evidence type="ECO:0000256" key="6">
    <source>
        <dbReference type="ARBA" id="ARBA00023277"/>
    </source>
</evidence>
<proteinExistence type="predicted"/>
<evidence type="ECO:0000256" key="7">
    <source>
        <dbReference type="ARBA" id="ARBA00047428"/>
    </source>
</evidence>
<evidence type="ECO:0000313" key="9">
    <source>
        <dbReference type="EMBL" id="SVE14757.1"/>
    </source>
</evidence>
<dbReference type="GO" id="GO:0016773">
    <property type="term" value="F:phosphotransferase activity, alcohol group as acceptor"/>
    <property type="evidence" value="ECO:0007669"/>
    <property type="project" value="InterPro"/>
</dbReference>
<dbReference type="SUPFAM" id="SSF52374">
    <property type="entry name" value="Nucleotidylyl transferase"/>
    <property type="match status" value="1"/>
</dbReference>
<keyword evidence="2" id="KW-0808">Transferase</keyword>
<dbReference type="EC" id="2.7.7.70" evidence="1"/>
<dbReference type="GO" id="GO:0005524">
    <property type="term" value="F:ATP binding"/>
    <property type="evidence" value="ECO:0007669"/>
    <property type="project" value="UniProtKB-KW"/>
</dbReference>
<gene>
    <name evidence="9" type="ORF">METZ01_LOCUS467611</name>
</gene>
<reference evidence="9" key="1">
    <citation type="submission" date="2018-05" db="EMBL/GenBank/DDBJ databases">
        <authorList>
            <person name="Lanie J.A."/>
            <person name="Ng W.-L."/>
            <person name="Kazmierczak K.M."/>
            <person name="Andrzejewski T.M."/>
            <person name="Davidsen T.M."/>
            <person name="Wayne K.J."/>
            <person name="Tettelin H."/>
            <person name="Glass J.I."/>
            <person name="Rusch D."/>
            <person name="Podicherti R."/>
            <person name="Tsui H.-C.T."/>
            <person name="Winkler M.E."/>
        </authorList>
    </citation>
    <scope>NUCLEOTIDE SEQUENCE</scope>
</reference>
<sequence length="169" mass="18348">AVKAEELNRSEKKLVSASALQADAERWRAQGLRVGFTNGCFDLLHPGHISLLNEAKMQCDRLIVAINDDASVRRIKKGEGRPIQAEAARALVLASLATVDRVIIFADDTPITLLRQFQPDILIKGGDYELDDVIGGDIVQAYGGEVKLAKFVDGHSSTAVISRMAANHE</sequence>
<dbReference type="PANTHER" id="PTHR43793">
    <property type="entry name" value="FAD SYNTHASE"/>
    <property type="match status" value="1"/>
</dbReference>
<dbReference type="InterPro" id="IPR004821">
    <property type="entry name" value="Cyt_trans-like"/>
</dbReference>
<dbReference type="NCBIfam" id="TIGR02199">
    <property type="entry name" value="rfaE_dom_II"/>
    <property type="match status" value="1"/>
</dbReference>
<dbReference type="NCBIfam" id="TIGR00125">
    <property type="entry name" value="cyt_tran_rel"/>
    <property type="match status" value="1"/>
</dbReference>
<dbReference type="AlphaFoldDB" id="A0A383B3R4"/>
<dbReference type="InterPro" id="IPR014729">
    <property type="entry name" value="Rossmann-like_a/b/a_fold"/>
</dbReference>
<evidence type="ECO:0000256" key="5">
    <source>
        <dbReference type="ARBA" id="ARBA00022840"/>
    </source>
</evidence>
<evidence type="ECO:0000259" key="8">
    <source>
        <dbReference type="Pfam" id="PF01467"/>
    </source>
</evidence>
<evidence type="ECO:0000256" key="3">
    <source>
        <dbReference type="ARBA" id="ARBA00022695"/>
    </source>
</evidence>
<keyword evidence="4" id="KW-0547">Nucleotide-binding</keyword>
<keyword evidence="5" id="KW-0067">ATP-binding</keyword>
<dbReference type="GO" id="GO:0016779">
    <property type="term" value="F:nucleotidyltransferase activity"/>
    <property type="evidence" value="ECO:0007669"/>
    <property type="project" value="UniProtKB-KW"/>
</dbReference>
<keyword evidence="6" id="KW-0119">Carbohydrate metabolism</keyword>
<feature type="non-terminal residue" evidence="9">
    <location>
        <position position="1"/>
    </location>
</feature>
<dbReference type="InterPro" id="IPR011914">
    <property type="entry name" value="RfaE_dom_II"/>
</dbReference>
<dbReference type="Gene3D" id="3.40.50.620">
    <property type="entry name" value="HUPs"/>
    <property type="match status" value="1"/>
</dbReference>
<dbReference type="GO" id="GO:0005975">
    <property type="term" value="P:carbohydrate metabolic process"/>
    <property type="evidence" value="ECO:0007669"/>
    <property type="project" value="InterPro"/>
</dbReference>
<dbReference type="InterPro" id="IPR050385">
    <property type="entry name" value="Archaeal_FAD_synthase"/>
</dbReference>
<keyword evidence="3" id="KW-0548">Nucleotidyltransferase</keyword>
<protein>
    <recommendedName>
        <fullName evidence="1">D-glycero-beta-D-manno-heptose 1-phosphate adenylyltransferase</fullName>
        <ecNumber evidence="1">2.7.7.70</ecNumber>
    </recommendedName>
</protein>
<name>A0A383B3R4_9ZZZZ</name>
<dbReference type="Pfam" id="PF01467">
    <property type="entry name" value="CTP_transf_like"/>
    <property type="match status" value="1"/>
</dbReference>
<dbReference type="PANTHER" id="PTHR43793:SF2">
    <property type="entry name" value="BIFUNCTIONAL PROTEIN HLDE"/>
    <property type="match status" value="1"/>
</dbReference>
<accession>A0A383B3R4</accession>
<evidence type="ECO:0000256" key="1">
    <source>
        <dbReference type="ARBA" id="ARBA00012519"/>
    </source>
</evidence>
<feature type="domain" description="Cytidyltransferase-like" evidence="8">
    <location>
        <begin position="36"/>
        <end position="135"/>
    </location>
</feature>
<evidence type="ECO:0000256" key="4">
    <source>
        <dbReference type="ARBA" id="ARBA00022741"/>
    </source>
</evidence>